<gene>
    <name evidence="1" type="ORF">KEK_00745</name>
</gene>
<sequence length="49" mass="5639">MHVEREARIFENAEAFDRAAGQRFPVPGELSFKRITRGGRDEGFEVDLM</sequence>
<dbReference type="Proteomes" id="UP000004915">
    <property type="component" value="Unassembled WGS sequence"/>
</dbReference>
<name>G7CB07_MYCT3</name>
<dbReference type="AlphaFoldDB" id="G7CB07"/>
<proteinExistence type="predicted"/>
<dbReference type="EMBL" id="AGVE01000003">
    <property type="protein sequence ID" value="EHI14861.1"/>
    <property type="molecule type" value="Genomic_DNA"/>
</dbReference>
<organism evidence="1 2">
    <name type="scientific">Mycolicibacterium thermoresistibile (strain ATCC 19527 / DSM 44167 / CIP 105390 / JCM 6362 / NCTC 10409 / 316)</name>
    <name type="common">Mycobacterium thermoresistibile</name>
    <dbReference type="NCBI Taxonomy" id="1078020"/>
    <lineage>
        <taxon>Bacteria</taxon>
        <taxon>Bacillati</taxon>
        <taxon>Actinomycetota</taxon>
        <taxon>Actinomycetes</taxon>
        <taxon>Mycobacteriales</taxon>
        <taxon>Mycobacteriaceae</taxon>
        <taxon>Mycolicibacterium</taxon>
    </lineage>
</organism>
<protein>
    <submittedName>
        <fullName evidence="1">Uncharacterized protein</fullName>
    </submittedName>
</protein>
<evidence type="ECO:0000313" key="2">
    <source>
        <dbReference type="Proteomes" id="UP000004915"/>
    </source>
</evidence>
<reference evidence="1 2" key="1">
    <citation type="submission" date="2011-11" db="EMBL/GenBank/DDBJ databases">
        <authorList>
            <consortium name="Tuberculosis Structural Genomics Consortium"/>
            <person name="Ioerger T.R."/>
        </authorList>
    </citation>
    <scope>NUCLEOTIDE SEQUENCE [LARGE SCALE GENOMIC DNA]</scope>
    <source>
        <strain evidence="2">ATCC 19527 / DSM 44167 / CIP 105390 / JCM 6362 / NCTC 10409 / 316</strain>
    </source>
</reference>
<keyword evidence="2" id="KW-1185">Reference proteome</keyword>
<comment type="caution">
    <text evidence="1">The sequence shown here is derived from an EMBL/GenBank/DDBJ whole genome shotgun (WGS) entry which is preliminary data.</text>
</comment>
<evidence type="ECO:0000313" key="1">
    <source>
        <dbReference type="EMBL" id="EHI14861.1"/>
    </source>
</evidence>
<accession>G7CB07</accession>